<name>T1AU52_9ZZZZ</name>
<dbReference type="SUPFAM" id="SSF89028">
    <property type="entry name" value="Cobalamin adenosyltransferase-like"/>
    <property type="match status" value="1"/>
</dbReference>
<sequence>MASGGENIPRLYTRTGDDGTTGLAHGARVAKDGLRIAAYGALDEVGAHLGLADAELPPTLAEHRAALRRLQHQLFVAQSELAVGPGGLPPAHTIGAAHVAELEGLIDRFDALHPALKSF</sequence>
<dbReference type="PANTHER" id="PTHR12213">
    <property type="entry name" value="CORRINOID ADENOSYLTRANSFERASE"/>
    <property type="match status" value="1"/>
</dbReference>
<proteinExistence type="predicted"/>
<gene>
    <name evidence="6" type="ORF">B1A_14787</name>
</gene>
<organism evidence="6">
    <name type="scientific">mine drainage metagenome</name>
    <dbReference type="NCBI Taxonomy" id="410659"/>
    <lineage>
        <taxon>unclassified sequences</taxon>
        <taxon>metagenomes</taxon>
        <taxon>ecological metagenomes</taxon>
    </lineage>
</organism>
<comment type="caution">
    <text evidence="6">The sequence shown here is derived from an EMBL/GenBank/DDBJ whole genome shotgun (WGS) entry which is preliminary data.</text>
</comment>
<accession>T1AU52</accession>
<reference evidence="6" key="2">
    <citation type="journal article" date="2014" name="ISME J.">
        <title>Microbial stratification in low pH oxic and suboxic macroscopic growths along an acid mine drainage.</title>
        <authorList>
            <person name="Mendez-Garcia C."/>
            <person name="Mesa V."/>
            <person name="Sprenger R.R."/>
            <person name="Richter M."/>
            <person name="Diez M.S."/>
            <person name="Solano J."/>
            <person name="Bargiela R."/>
            <person name="Golyshina O.V."/>
            <person name="Manteca A."/>
            <person name="Ramos J.L."/>
            <person name="Gallego J.R."/>
            <person name="Llorente I."/>
            <person name="Martins Dos Santos V.A."/>
            <person name="Jensen O.N."/>
            <person name="Pelaez A.I."/>
            <person name="Sanchez J."/>
            <person name="Ferrer M."/>
        </authorList>
    </citation>
    <scope>NUCLEOTIDE SEQUENCE</scope>
</reference>
<feature type="non-terminal residue" evidence="6">
    <location>
        <position position="119"/>
    </location>
</feature>
<dbReference type="GO" id="GO:0008817">
    <property type="term" value="F:corrinoid adenosyltransferase activity"/>
    <property type="evidence" value="ECO:0007669"/>
    <property type="project" value="UniProtKB-EC"/>
</dbReference>
<dbReference type="GO" id="GO:0005524">
    <property type="term" value="F:ATP binding"/>
    <property type="evidence" value="ECO:0007669"/>
    <property type="project" value="UniProtKB-KW"/>
</dbReference>
<evidence type="ECO:0000256" key="4">
    <source>
        <dbReference type="SAM" id="MobiDB-lite"/>
    </source>
</evidence>
<keyword evidence="1 6" id="KW-0808">Transferase</keyword>
<feature type="domain" description="Cobalamin adenosyltransferase-like" evidence="5">
    <location>
        <begin position="11"/>
        <end position="119"/>
    </location>
</feature>
<evidence type="ECO:0000259" key="5">
    <source>
        <dbReference type="Pfam" id="PF01923"/>
    </source>
</evidence>
<dbReference type="InterPro" id="IPR029499">
    <property type="entry name" value="PduO-typ"/>
</dbReference>
<keyword evidence="3" id="KW-0067">ATP-binding</keyword>
<evidence type="ECO:0000256" key="2">
    <source>
        <dbReference type="ARBA" id="ARBA00022741"/>
    </source>
</evidence>
<evidence type="ECO:0000256" key="1">
    <source>
        <dbReference type="ARBA" id="ARBA00022679"/>
    </source>
</evidence>
<dbReference type="InterPro" id="IPR016030">
    <property type="entry name" value="CblAdoTrfase-like"/>
</dbReference>
<evidence type="ECO:0000256" key="3">
    <source>
        <dbReference type="ARBA" id="ARBA00022840"/>
    </source>
</evidence>
<feature type="region of interest" description="Disordered" evidence="4">
    <location>
        <begin position="1"/>
        <end position="22"/>
    </location>
</feature>
<dbReference type="PANTHER" id="PTHR12213:SF0">
    <property type="entry name" value="CORRINOID ADENOSYLTRANSFERASE MMAB"/>
    <property type="match status" value="1"/>
</dbReference>
<keyword evidence="2" id="KW-0547">Nucleotide-binding</keyword>
<dbReference type="EC" id="2.5.1.17" evidence="6"/>
<reference evidence="6" key="1">
    <citation type="submission" date="2013-08" db="EMBL/GenBank/DDBJ databases">
        <authorList>
            <person name="Mendez C."/>
            <person name="Richter M."/>
            <person name="Ferrer M."/>
            <person name="Sanchez J."/>
        </authorList>
    </citation>
    <scope>NUCLEOTIDE SEQUENCE</scope>
</reference>
<evidence type="ECO:0000313" key="6">
    <source>
        <dbReference type="EMBL" id="EQD45545.1"/>
    </source>
</evidence>
<dbReference type="InterPro" id="IPR036451">
    <property type="entry name" value="CblAdoTrfase-like_sf"/>
</dbReference>
<dbReference type="AlphaFoldDB" id="T1AU52"/>
<dbReference type="EMBL" id="AUZX01010860">
    <property type="protein sequence ID" value="EQD45545.1"/>
    <property type="molecule type" value="Genomic_DNA"/>
</dbReference>
<protein>
    <submittedName>
        <fullName evidence="6">ATP/cobalamin adenosyltransferase</fullName>
        <ecNumber evidence="6">2.5.1.17</ecNumber>
    </submittedName>
</protein>
<dbReference type="Gene3D" id="1.20.1200.10">
    <property type="entry name" value="Cobalamin adenosyltransferase-like"/>
    <property type="match status" value="1"/>
</dbReference>
<dbReference type="Pfam" id="PF01923">
    <property type="entry name" value="Cob_adeno_trans"/>
    <property type="match status" value="1"/>
</dbReference>